<keyword evidence="7" id="KW-0812">Transmembrane</keyword>
<dbReference type="Pfam" id="PF13241">
    <property type="entry name" value="NAD_binding_7"/>
    <property type="match status" value="1"/>
</dbReference>
<dbReference type="NCBIfam" id="TIGR01470">
    <property type="entry name" value="cysG_Nterm"/>
    <property type="match status" value="1"/>
</dbReference>
<dbReference type="GO" id="GO:0043115">
    <property type="term" value="F:precorrin-2 dehydrogenase activity"/>
    <property type="evidence" value="ECO:0007669"/>
    <property type="project" value="UniProtKB-EC"/>
</dbReference>
<evidence type="ECO:0000259" key="8">
    <source>
        <dbReference type="Pfam" id="PF14823"/>
    </source>
</evidence>
<dbReference type="EMBL" id="CP119895">
    <property type="protein sequence ID" value="WFD27472.1"/>
    <property type="molecule type" value="Genomic_DNA"/>
</dbReference>
<keyword evidence="7" id="KW-0472">Membrane</keyword>
<proteinExistence type="predicted"/>
<evidence type="ECO:0000313" key="11">
    <source>
        <dbReference type="Proteomes" id="UP001213623"/>
    </source>
</evidence>
<dbReference type="Gene3D" id="3.30.160.110">
    <property type="entry name" value="Siroheme synthase, domain 2"/>
    <property type="match status" value="1"/>
</dbReference>
<evidence type="ECO:0000256" key="4">
    <source>
        <dbReference type="ARBA" id="ARBA00023027"/>
    </source>
</evidence>
<dbReference type="Pfam" id="PF14824">
    <property type="entry name" value="Sirohm_synth_M"/>
    <property type="match status" value="1"/>
</dbReference>
<keyword evidence="4" id="KW-0520">NAD</keyword>
<dbReference type="EC" id="1.3.1.76" evidence="2"/>
<feature type="domain" description="Siroheme synthase central" evidence="9">
    <location>
        <begin position="137"/>
        <end position="163"/>
    </location>
</feature>
<dbReference type="InterPro" id="IPR036291">
    <property type="entry name" value="NAD(P)-bd_dom_sf"/>
</dbReference>
<dbReference type="AlphaFoldDB" id="A0AAF0J2Y2"/>
<dbReference type="InterPro" id="IPR028281">
    <property type="entry name" value="Sirohaem_synthase_central"/>
</dbReference>
<dbReference type="GO" id="GO:0004325">
    <property type="term" value="F:ferrochelatase activity"/>
    <property type="evidence" value="ECO:0007669"/>
    <property type="project" value="InterPro"/>
</dbReference>
<dbReference type="Gene3D" id="1.10.3280.10">
    <property type="entry name" value="Siroheme synthase, domain 3"/>
    <property type="match status" value="1"/>
</dbReference>
<dbReference type="PANTHER" id="PTHR35330">
    <property type="entry name" value="SIROHEME BIOSYNTHESIS PROTEIN MET8"/>
    <property type="match status" value="1"/>
</dbReference>
<reference evidence="10" key="1">
    <citation type="submission" date="2023-03" db="EMBL/GenBank/DDBJ databases">
        <title>Mating type loci evolution in Malassezia.</title>
        <authorList>
            <person name="Coelho M.A."/>
        </authorList>
    </citation>
    <scope>NUCLEOTIDE SEQUENCE</scope>
    <source>
        <strain evidence="10">CBS 9557</strain>
    </source>
</reference>
<evidence type="ECO:0000256" key="3">
    <source>
        <dbReference type="ARBA" id="ARBA00023002"/>
    </source>
</evidence>
<dbReference type="GO" id="GO:0019354">
    <property type="term" value="P:siroheme biosynthetic process"/>
    <property type="evidence" value="ECO:0007669"/>
    <property type="project" value="InterPro"/>
</dbReference>
<dbReference type="Pfam" id="PF14823">
    <property type="entry name" value="Sirohm_synth_C"/>
    <property type="match status" value="1"/>
</dbReference>
<dbReference type="InterPro" id="IPR006367">
    <property type="entry name" value="Sirohaem_synthase_N"/>
</dbReference>
<protein>
    <recommendedName>
        <fullName evidence="2">precorrin-2 dehydrogenase</fullName>
        <ecNumber evidence="2">1.3.1.76</ecNumber>
    </recommendedName>
</protein>
<evidence type="ECO:0000256" key="1">
    <source>
        <dbReference type="ARBA" id="ARBA00005010"/>
    </source>
</evidence>
<comment type="pathway">
    <text evidence="1">Porphyrin-containing compound metabolism; siroheme biosynthesis; sirohydrochlorin from precorrin-2: step 1/1.</text>
</comment>
<sequence>MTPKRRGTQVHGGLPIVWQLHERPVLLIGGGEVAASRIVHLAAAGAHITLLAPAAHMHPDVRAWIDDGTIHTYVNDLYHDPAQLECKEEDYAMILTAMDDAERSREVCAWSRARRIPVNVADVPDACDFYFGSMIRRGPLQVLVSTNGRGPRLARLVRQRLEAALPPCVGEAIERVGDLRAKLRAYAPSPDLARERMAWMSRVCDAFSFETLARLDEATAERWVRDAWPRRQVPRASGIAERWRGMWTISWRDVASFLLGSTSMALMALWYKRR</sequence>
<feature type="domain" description="Siroheme biosynthesis protein Met8 C-terminal" evidence="8">
    <location>
        <begin position="168"/>
        <end position="234"/>
    </location>
</feature>
<keyword evidence="3" id="KW-0560">Oxidoreductase</keyword>
<keyword evidence="5" id="KW-0627">Porphyrin biosynthesis</keyword>
<evidence type="ECO:0000256" key="6">
    <source>
        <dbReference type="ARBA" id="ARBA00047561"/>
    </source>
</evidence>
<keyword evidence="11" id="KW-1185">Reference proteome</keyword>
<comment type="catalytic activity">
    <reaction evidence="6">
        <text>precorrin-2 + NAD(+) = sirohydrochlorin + NADH + 2 H(+)</text>
        <dbReference type="Rhea" id="RHEA:15613"/>
        <dbReference type="ChEBI" id="CHEBI:15378"/>
        <dbReference type="ChEBI" id="CHEBI:57540"/>
        <dbReference type="ChEBI" id="CHEBI:57945"/>
        <dbReference type="ChEBI" id="CHEBI:58351"/>
        <dbReference type="ChEBI" id="CHEBI:58827"/>
        <dbReference type="EC" id="1.3.1.76"/>
    </reaction>
</comment>
<dbReference type="SUPFAM" id="SSF51735">
    <property type="entry name" value="NAD(P)-binding Rossmann-fold domains"/>
    <property type="match status" value="1"/>
</dbReference>
<evidence type="ECO:0000256" key="7">
    <source>
        <dbReference type="SAM" id="Phobius"/>
    </source>
</evidence>
<name>A0AAF0J2Y2_9BASI</name>
<dbReference type="SUPFAM" id="SSF75615">
    <property type="entry name" value="Siroheme synthase middle domains-like"/>
    <property type="match status" value="1"/>
</dbReference>
<evidence type="ECO:0000256" key="2">
    <source>
        <dbReference type="ARBA" id="ARBA00012400"/>
    </source>
</evidence>
<dbReference type="Proteomes" id="UP001213623">
    <property type="component" value="Chromosome 4"/>
</dbReference>
<evidence type="ECO:0000259" key="9">
    <source>
        <dbReference type="Pfam" id="PF14824"/>
    </source>
</evidence>
<feature type="transmembrane region" description="Helical" evidence="7">
    <location>
        <begin position="254"/>
        <end position="271"/>
    </location>
</feature>
<organism evidence="10 11">
    <name type="scientific">Malassezia nana</name>
    <dbReference type="NCBI Taxonomy" id="180528"/>
    <lineage>
        <taxon>Eukaryota</taxon>
        <taxon>Fungi</taxon>
        <taxon>Dikarya</taxon>
        <taxon>Basidiomycota</taxon>
        <taxon>Ustilaginomycotina</taxon>
        <taxon>Malasseziomycetes</taxon>
        <taxon>Malasseziales</taxon>
        <taxon>Malasseziaceae</taxon>
        <taxon>Malassezia</taxon>
    </lineage>
</organism>
<evidence type="ECO:0000256" key="5">
    <source>
        <dbReference type="ARBA" id="ARBA00023244"/>
    </source>
</evidence>
<accession>A0AAF0J2Y2</accession>
<dbReference type="InterPro" id="IPR028162">
    <property type="entry name" value="Met8_C"/>
</dbReference>
<dbReference type="PANTHER" id="PTHR35330:SF1">
    <property type="entry name" value="SIROHEME BIOSYNTHESIS PROTEIN MET8"/>
    <property type="match status" value="1"/>
</dbReference>
<gene>
    <name evidence="10" type="primary">MET8</name>
    <name evidence="10" type="ORF">MNAN1_002469</name>
</gene>
<dbReference type="Gene3D" id="3.40.50.720">
    <property type="entry name" value="NAD(P)-binding Rossmann-like Domain"/>
    <property type="match status" value="1"/>
</dbReference>
<evidence type="ECO:0000313" key="10">
    <source>
        <dbReference type="EMBL" id="WFD27472.1"/>
    </source>
</evidence>
<keyword evidence="7" id="KW-1133">Transmembrane helix</keyword>
<dbReference type="InterPro" id="IPR028161">
    <property type="entry name" value="Met8-like"/>
</dbReference>